<sequence length="129" mass="13976">MGLNIGVFCSRSVSIVSSDVEVPASLEATANNLAERSSTANAEDGASSQNDPEHGEQMTKPDNRLARTNHSDEPDKPEPMNAKKLSTMQDSSRFSIIANYSSSNDSLSMSPEQLWRKGRPMGSEEQLGM</sequence>
<dbReference type="EMBL" id="JAUEPT010000100">
    <property type="protein sequence ID" value="KAK0432149.1"/>
    <property type="molecule type" value="Genomic_DNA"/>
</dbReference>
<dbReference type="AlphaFoldDB" id="A0AA39IYH4"/>
<organism evidence="2 3">
    <name type="scientific">Armillaria borealis</name>
    <dbReference type="NCBI Taxonomy" id="47425"/>
    <lineage>
        <taxon>Eukaryota</taxon>
        <taxon>Fungi</taxon>
        <taxon>Dikarya</taxon>
        <taxon>Basidiomycota</taxon>
        <taxon>Agaricomycotina</taxon>
        <taxon>Agaricomycetes</taxon>
        <taxon>Agaricomycetidae</taxon>
        <taxon>Agaricales</taxon>
        <taxon>Marasmiineae</taxon>
        <taxon>Physalacriaceae</taxon>
        <taxon>Armillaria</taxon>
    </lineage>
</organism>
<evidence type="ECO:0000313" key="2">
    <source>
        <dbReference type="EMBL" id="KAK0432149.1"/>
    </source>
</evidence>
<comment type="caution">
    <text evidence="2">The sequence shown here is derived from an EMBL/GenBank/DDBJ whole genome shotgun (WGS) entry which is preliminary data.</text>
</comment>
<keyword evidence="3" id="KW-1185">Reference proteome</keyword>
<evidence type="ECO:0000313" key="3">
    <source>
        <dbReference type="Proteomes" id="UP001175226"/>
    </source>
</evidence>
<name>A0AA39IYH4_9AGAR</name>
<protein>
    <submittedName>
        <fullName evidence="2">Uncharacterized protein</fullName>
    </submittedName>
</protein>
<accession>A0AA39IYH4</accession>
<gene>
    <name evidence="2" type="ORF">EV421DRAFT_1911226</name>
</gene>
<evidence type="ECO:0000256" key="1">
    <source>
        <dbReference type="SAM" id="MobiDB-lite"/>
    </source>
</evidence>
<feature type="compositionally biased region" description="Basic and acidic residues" evidence="1">
    <location>
        <begin position="51"/>
        <end position="78"/>
    </location>
</feature>
<feature type="compositionally biased region" description="Polar residues" evidence="1">
    <location>
        <begin position="31"/>
        <end position="50"/>
    </location>
</feature>
<feature type="compositionally biased region" description="Low complexity" evidence="1">
    <location>
        <begin position="101"/>
        <end position="110"/>
    </location>
</feature>
<proteinExistence type="predicted"/>
<feature type="compositionally biased region" description="Polar residues" evidence="1">
    <location>
        <begin position="84"/>
        <end position="100"/>
    </location>
</feature>
<feature type="region of interest" description="Disordered" evidence="1">
    <location>
        <begin position="31"/>
        <end position="129"/>
    </location>
</feature>
<reference evidence="2" key="1">
    <citation type="submission" date="2023-06" db="EMBL/GenBank/DDBJ databases">
        <authorList>
            <consortium name="Lawrence Berkeley National Laboratory"/>
            <person name="Ahrendt S."/>
            <person name="Sahu N."/>
            <person name="Indic B."/>
            <person name="Wong-Bajracharya J."/>
            <person name="Merenyi Z."/>
            <person name="Ke H.-M."/>
            <person name="Monk M."/>
            <person name="Kocsube S."/>
            <person name="Drula E."/>
            <person name="Lipzen A."/>
            <person name="Balint B."/>
            <person name="Henrissat B."/>
            <person name="Andreopoulos B."/>
            <person name="Martin F.M."/>
            <person name="Harder C.B."/>
            <person name="Rigling D."/>
            <person name="Ford K.L."/>
            <person name="Foster G.D."/>
            <person name="Pangilinan J."/>
            <person name="Papanicolaou A."/>
            <person name="Barry K."/>
            <person name="LaButti K."/>
            <person name="Viragh M."/>
            <person name="Koriabine M."/>
            <person name="Yan M."/>
            <person name="Riley R."/>
            <person name="Champramary S."/>
            <person name="Plett K.L."/>
            <person name="Tsai I.J."/>
            <person name="Slot J."/>
            <person name="Sipos G."/>
            <person name="Plett J."/>
            <person name="Nagy L.G."/>
            <person name="Grigoriev I.V."/>
        </authorList>
    </citation>
    <scope>NUCLEOTIDE SEQUENCE</scope>
    <source>
        <strain evidence="2">FPL87.14</strain>
    </source>
</reference>
<dbReference type="Proteomes" id="UP001175226">
    <property type="component" value="Unassembled WGS sequence"/>
</dbReference>